<evidence type="ECO:0000256" key="4">
    <source>
        <dbReference type="SAM" id="MobiDB-lite"/>
    </source>
</evidence>
<organism evidence="6 7">
    <name type="scientific">Paracoccus aurantius</name>
    <dbReference type="NCBI Taxonomy" id="3073814"/>
    <lineage>
        <taxon>Bacteria</taxon>
        <taxon>Pseudomonadati</taxon>
        <taxon>Pseudomonadota</taxon>
        <taxon>Alphaproteobacteria</taxon>
        <taxon>Rhodobacterales</taxon>
        <taxon>Paracoccaceae</taxon>
        <taxon>Paracoccus</taxon>
    </lineage>
</organism>
<evidence type="ECO:0000313" key="7">
    <source>
        <dbReference type="Proteomes" id="UP001269144"/>
    </source>
</evidence>
<dbReference type="PRINTS" id="PR00035">
    <property type="entry name" value="HTHGNTR"/>
</dbReference>
<keyword evidence="3" id="KW-0804">Transcription</keyword>
<keyword evidence="7" id="KW-1185">Reference proteome</keyword>
<dbReference type="Gene3D" id="1.10.10.10">
    <property type="entry name" value="Winged helix-like DNA-binding domain superfamily/Winged helix DNA-binding domain"/>
    <property type="match status" value="1"/>
</dbReference>
<dbReference type="Pfam" id="PF00392">
    <property type="entry name" value="GntR"/>
    <property type="match status" value="1"/>
</dbReference>
<dbReference type="InterPro" id="IPR036388">
    <property type="entry name" value="WH-like_DNA-bd_sf"/>
</dbReference>
<dbReference type="PANTHER" id="PTHR43537:SF45">
    <property type="entry name" value="GNTR FAMILY REGULATORY PROTEIN"/>
    <property type="match status" value="1"/>
</dbReference>
<evidence type="ECO:0000259" key="5">
    <source>
        <dbReference type="PROSITE" id="PS50949"/>
    </source>
</evidence>
<name>A0ABU2HVZ6_9RHOB</name>
<dbReference type="InterPro" id="IPR000524">
    <property type="entry name" value="Tscrpt_reg_HTH_GntR"/>
</dbReference>
<accession>A0ABU2HVZ6</accession>
<dbReference type="Pfam" id="PF07729">
    <property type="entry name" value="FCD"/>
    <property type="match status" value="1"/>
</dbReference>
<dbReference type="PANTHER" id="PTHR43537">
    <property type="entry name" value="TRANSCRIPTIONAL REGULATOR, GNTR FAMILY"/>
    <property type="match status" value="1"/>
</dbReference>
<feature type="domain" description="HTH gntR-type" evidence="5">
    <location>
        <begin position="7"/>
        <end position="74"/>
    </location>
</feature>
<dbReference type="Proteomes" id="UP001269144">
    <property type="component" value="Unassembled WGS sequence"/>
</dbReference>
<sequence>MHPGSAPALPPSVATRLRTVILNGELAPGTFLREVEWAKRLNVSRNTLREAMRDLIAQGLVEHRPHHGVAIRSLMEIEIREIYAIRMTLELRGVCHSAYASVDQMNTLIAQVGAMQEAARIDDWNEVATASLRFHRQIVSFIGSPRLNDLFTSVATQARLAFSYAPDMRRFQEPWIARDSQTTRRQSRPNLQEKPNETPGHQSGAAGCAGPQSGRSGDLLPGRDIATARPARLSRPSRRS</sequence>
<feature type="compositionally biased region" description="Polar residues" evidence="4">
    <location>
        <begin position="179"/>
        <end position="190"/>
    </location>
</feature>
<feature type="region of interest" description="Disordered" evidence="4">
    <location>
        <begin position="173"/>
        <end position="240"/>
    </location>
</feature>
<keyword evidence="2" id="KW-0238">DNA-binding</keyword>
<evidence type="ECO:0000313" key="6">
    <source>
        <dbReference type="EMBL" id="MDS9469206.1"/>
    </source>
</evidence>
<dbReference type="EMBL" id="JAVQLW010000003">
    <property type="protein sequence ID" value="MDS9469206.1"/>
    <property type="molecule type" value="Genomic_DNA"/>
</dbReference>
<evidence type="ECO:0000256" key="3">
    <source>
        <dbReference type="ARBA" id="ARBA00023163"/>
    </source>
</evidence>
<dbReference type="SUPFAM" id="SSF48008">
    <property type="entry name" value="GntR ligand-binding domain-like"/>
    <property type="match status" value="1"/>
</dbReference>
<dbReference type="SMART" id="SM00345">
    <property type="entry name" value="HTH_GNTR"/>
    <property type="match status" value="1"/>
</dbReference>
<keyword evidence="1" id="KW-0805">Transcription regulation</keyword>
<dbReference type="SUPFAM" id="SSF46785">
    <property type="entry name" value="Winged helix' DNA-binding domain"/>
    <property type="match status" value="1"/>
</dbReference>
<dbReference type="Gene3D" id="1.20.120.530">
    <property type="entry name" value="GntR ligand-binding domain-like"/>
    <property type="match status" value="1"/>
</dbReference>
<gene>
    <name evidence="6" type="ORF">RGQ15_16720</name>
</gene>
<dbReference type="PROSITE" id="PS50949">
    <property type="entry name" value="HTH_GNTR"/>
    <property type="match status" value="1"/>
</dbReference>
<dbReference type="InterPro" id="IPR008920">
    <property type="entry name" value="TF_FadR/GntR_C"/>
</dbReference>
<dbReference type="InterPro" id="IPR011711">
    <property type="entry name" value="GntR_C"/>
</dbReference>
<evidence type="ECO:0000256" key="2">
    <source>
        <dbReference type="ARBA" id="ARBA00023125"/>
    </source>
</evidence>
<reference evidence="7" key="1">
    <citation type="submission" date="2023-07" db="EMBL/GenBank/DDBJ databases">
        <title>Paracoccus sp. MBLB3053 whole genome sequence.</title>
        <authorList>
            <person name="Hwang C.Y."/>
            <person name="Cho E.-S."/>
            <person name="Seo M.-J."/>
        </authorList>
    </citation>
    <scope>NUCLEOTIDE SEQUENCE [LARGE SCALE GENOMIC DNA]</scope>
    <source>
        <strain evidence="7">MBLB3053</strain>
    </source>
</reference>
<dbReference type="CDD" id="cd07377">
    <property type="entry name" value="WHTH_GntR"/>
    <property type="match status" value="1"/>
</dbReference>
<protein>
    <submittedName>
        <fullName evidence="6">GntR family transcriptional regulator</fullName>
    </submittedName>
</protein>
<evidence type="ECO:0000256" key="1">
    <source>
        <dbReference type="ARBA" id="ARBA00023015"/>
    </source>
</evidence>
<comment type="caution">
    <text evidence="6">The sequence shown here is derived from an EMBL/GenBank/DDBJ whole genome shotgun (WGS) entry which is preliminary data.</text>
</comment>
<proteinExistence type="predicted"/>
<dbReference type="RefSeq" id="WP_311161770.1">
    <property type="nucleotide sequence ID" value="NZ_JAVQLW010000003.1"/>
</dbReference>
<dbReference type="InterPro" id="IPR036390">
    <property type="entry name" value="WH_DNA-bd_sf"/>
</dbReference>